<organism evidence="1 2">
    <name type="scientific">Lojkania enalia</name>
    <dbReference type="NCBI Taxonomy" id="147567"/>
    <lineage>
        <taxon>Eukaryota</taxon>
        <taxon>Fungi</taxon>
        <taxon>Dikarya</taxon>
        <taxon>Ascomycota</taxon>
        <taxon>Pezizomycotina</taxon>
        <taxon>Dothideomycetes</taxon>
        <taxon>Pleosporomycetidae</taxon>
        <taxon>Pleosporales</taxon>
        <taxon>Pleosporales incertae sedis</taxon>
        <taxon>Lojkania</taxon>
    </lineage>
</organism>
<dbReference type="AlphaFoldDB" id="A0A9P4N9N3"/>
<sequence length="665" mass="75396">MASDQLPPLKVGNNPARTCNTSSIQLSNDPIEFMQHLEVRNDHSFKGAGQILYDRTKNPPQIIFPGQANKPSNAPPHEVHETCGRSLSEADIIPCYTSATLRRKKFVEAMEKLEASLPEKQRTNLVIHSAHSWEDVFKIAKSAEDAYYAKADKSSAKSWIRSCFRAFQQHSVVLENWIGIIPTQETWASVLCGGLKLILTAMTRMHEVRETIYEALATLPTEVQNAEDYLDISSSNLFVEPQHLLRLHSTIANLYISILDVLEHIIHWLGRKSVFRHLPALLVQKDYESSLFEKVRQYQVNIRVVKDQTQLCFEGMVVRYLKHNADQTEKLKTMFDTLASSPRINQYTLQLQNISNTDVHATIHKTDVYISESASRVSMQMLNEQTWLDPENPLSDFSYIFSQIWNMPKEECKRLNSITQQRKFHDWLAKADYPALLVNGDAGDRHNAMPTTSVFAAGLIDVLRHHSDFFHAYWFCGEHRDAQRDIDASMARVICYFIRQLLKQCAEHNCDSLSRFQVRRDDLEAVRCGDTQKLCSIFVELILQLPPNKIIFCIIDCPSALKDLNSLQSDEVDWVIAQLHNAAHISRPNGPVLKILVTEPGGMFSTSGLFGSEERAHITAEDIAMASLEPAKVLLDRKASCALNEIAQNAAQVPDYGPYLASQHP</sequence>
<dbReference type="PANTHER" id="PTHR40619">
    <property type="entry name" value="FUNGAL STAND N-TERMINAL GOODBYE DOMAIN-CONTAINING PROTEIN"/>
    <property type="match status" value="1"/>
</dbReference>
<proteinExistence type="predicted"/>
<dbReference type="PANTHER" id="PTHR40619:SF3">
    <property type="entry name" value="FUNGAL STAND N-TERMINAL GOODBYE DOMAIN-CONTAINING PROTEIN"/>
    <property type="match status" value="1"/>
</dbReference>
<comment type="caution">
    <text evidence="1">The sequence shown here is derived from an EMBL/GenBank/DDBJ whole genome shotgun (WGS) entry which is preliminary data.</text>
</comment>
<dbReference type="EMBL" id="ML986583">
    <property type="protein sequence ID" value="KAF2269173.1"/>
    <property type="molecule type" value="Genomic_DNA"/>
</dbReference>
<name>A0A9P4N9N3_9PLEO</name>
<protein>
    <submittedName>
        <fullName evidence="1">Uncharacterized protein</fullName>
    </submittedName>
</protein>
<accession>A0A9P4N9N3</accession>
<reference evidence="2" key="1">
    <citation type="journal article" date="2020" name="Stud. Mycol.">
        <title>101 Dothideomycetes genomes: A test case for predicting lifestyles and emergence of pathogens.</title>
        <authorList>
            <person name="Haridas S."/>
            <person name="Albert R."/>
            <person name="Binder M."/>
            <person name="Bloem J."/>
            <person name="LaButti K."/>
            <person name="Salamov A."/>
            <person name="Andreopoulos B."/>
            <person name="Baker S."/>
            <person name="Barry K."/>
            <person name="Bills G."/>
            <person name="Bluhm B."/>
            <person name="Cannon C."/>
            <person name="Castanera R."/>
            <person name="Culley D."/>
            <person name="Daum C."/>
            <person name="Ezra D."/>
            <person name="Gonzalez J."/>
            <person name="Henrissat B."/>
            <person name="Kuo A."/>
            <person name="Liang C."/>
            <person name="Lipzen A."/>
            <person name="Lutzoni F."/>
            <person name="Magnuson J."/>
            <person name="Mondo S."/>
            <person name="Nolan M."/>
            <person name="Ohm R."/>
            <person name="Pangilinan J."/>
            <person name="Park H.-J."/>
            <person name="Ramirez L."/>
            <person name="Alfaro M."/>
            <person name="Sun H."/>
            <person name="Tritt A."/>
            <person name="Yoshinaga Y."/>
            <person name="Zwiers L.-H."/>
            <person name="Turgeon B."/>
            <person name="Goodwin S."/>
            <person name="Spatafora J."/>
            <person name="Crous P."/>
            <person name="Grigoriev I."/>
        </authorList>
    </citation>
    <scope>NUCLEOTIDE SEQUENCE [LARGE SCALE GENOMIC DNA]</scope>
    <source>
        <strain evidence="2">CBS 304.66</strain>
    </source>
</reference>
<evidence type="ECO:0000313" key="2">
    <source>
        <dbReference type="Proteomes" id="UP000800093"/>
    </source>
</evidence>
<keyword evidence="2" id="KW-1185">Reference proteome</keyword>
<dbReference type="OrthoDB" id="5419927at2759"/>
<evidence type="ECO:0000313" key="1">
    <source>
        <dbReference type="EMBL" id="KAF2269173.1"/>
    </source>
</evidence>
<gene>
    <name evidence="1" type="ORF">CC78DRAFT_612638</name>
</gene>
<dbReference type="Proteomes" id="UP000800093">
    <property type="component" value="Unassembled WGS sequence"/>
</dbReference>